<protein>
    <submittedName>
        <fullName evidence="2">Uncharacterized protein</fullName>
    </submittedName>
</protein>
<keyword evidence="1" id="KW-0472">Membrane</keyword>
<reference evidence="2" key="1">
    <citation type="submission" date="2019-05" db="EMBL/GenBank/DDBJ databases">
        <authorList>
            <consortium name="Pathogen Informatics"/>
        </authorList>
    </citation>
    <scope>NUCLEOTIDE SEQUENCE [LARGE SCALE GENOMIC DNA]</scope>
    <source>
        <strain evidence="2">NCTC12965</strain>
    </source>
</reference>
<feature type="transmembrane region" description="Helical" evidence="1">
    <location>
        <begin position="34"/>
        <end position="53"/>
    </location>
</feature>
<keyword evidence="1" id="KW-0812">Transmembrane</keyword>
<gene>
    <name evidence="2" type="ORF">NCTC12965_03484</name>
</gene>
<name>A0A4U9UU43_SERFO</name>
<sequence>MRNYNLLWWYMGIMDAVHRSLADRDQLHRYLLKTRALLAALVLALFGNAGVYLQNNKDESNAVIQQEK</sequence>
<proteinExistence type="predicted"/>
<evidence type="ECO:0000256" key="1">
    <source>
        <dbReference type="SAM" id="Phobius"/>
    </source>
</evidence>
<evidence type="ECO:0000313" key="2">
    <source>
        <dbReference type="EMBL" id="VTR33311.1"/>
    </source>
</evidence>
<keyword evidence="1" id="KW-1133">Transmembrane helix</keyword>
<accession>A0A4U9UU43</accession>
<organism evidence="2">
    <name type="scientific">Serratia fonticola</name>
    <dbReference type="NCBI Taxonomy" id="47917"/>
    <lineage>
        <taxon>Bacteria</taxon>
        <taxon>Pseudomonadati</taxon>
        <taxon>Pseudomonadota</taxon>
        <taxon>Gammaproteobacteria</taxon>
        <taxon>Enterobacterales</taxon>
        <taxon>Yersiniaceae</taxon>
        <taxon>Serratia</taxon>
    </lineage>
</organism>
<dbReference type="EMBL" id="CABEEZ010000072">
    <property type="protein sequence ID" value="VTR33311.1"/>
    <property type="molecule type" value="Genomic_DNA"/>
</dbReference>
<dbReference type="AlphaFoldDB" id="A0A4U9UU43"/>